<dbReference type="EMBL" id="RWGY01000004">
    <property type="protein sequence ID" value="TVU47969.1"/>
    <property type="molecule type" value="Genomic_DNA"/>
</dbReference>
<dbReference type="AlphaFoldDB" id="A0A5J9WI57"/>
<evidence type="ECO:0000313" key="2">
    <source>
        <dbReference type="Proteomes" id="UP000324897"/>
    </source>
</evidence>
<dbReference type="Proteomes" id="UP000324897">
    <property type="component" value="Chromosome 5"/>
</dbReference>
<accession>A0A5J9WI57</accession>
<comment type="caution">
    <text evidence="1">The sequence shown here is derived from an EMBL/GenBank/DDBJ whole genome shotgun (WGS) entry which is preliminary data.</text>
</comment>
<proteinExistence type="predicted"/>
<organism evidence="1 2">
    <name type="scientific">Eragrostis curvula</name>
    <name type="common">weeping love grass</name>
    <dbReference type="NCBI Taxonomy" id="38414"/>
    <lineage>
        <taxon>Eukaryota</taxon>
        <taxon>Viridiplantae</taxon>
        <taxon>Streptophyta</taxon>
        <taxon>Embryophyta</taxon>
        <taxon>Tracheophyta</taxon>
        <taxon>Spermatophyta</taxon>
        <taxon>Magnoliopsida</taxon>
        <taxon>Liliopsida</taxon>
        <taxon>Poales</taxon>
        <taxon>Poaceae</taxon>
        <taxon>PACMAD clade</taxon>
        <taxon>Chloridoideae</taxon>
        <taxon>Eragrostideae</taxon>
        <taxon>Eragrostidinae</taxon>
        <taxon>Eragrostis</taxon>
    </lineage>
</organism>
<reference evidence="1 2" key="1">
    <citation type="journal article" date="2019" name="Sci. Rep.">
        <title>A high-quality genome of Eragrostis curvula grass provides insights into Poaceae evolution and supports new strategies to enhance forage quality.</title>
        <authorList>
            <person name="Carballo J."/>
            <person name="Santos B.A.C.M."/>
            <person name="Zappacosta D."/>
            <person name="Garbus I."/>
            <person name="Selva J.P."/>
            <person name="Gallo C.A."/>
            <person name="Diaz A."/>
            <person name="Albertini E."/>
            <person name="Caccamo M."/>
            <person name="Echenique V."/>
        </authorList>
    </citation>
    <scope>NUCLEOTIDE SEQUENCE [LARGE SCALE GENOMIC DNA]</scope>
    <source>
        <strain evidence="2">cv. Victoria</strain>
        <tissue evidence="1">Leaf</tissue>
    </source>
</reference>
<dbReference type="Gramene" id="TVU47969">
    <property type="protein sequence ID" value="TVU47969"/>
    <property type="gene ID" value="EJB05_07587"/>
</dbReference>
<keyword evidence="2" id="KW-1185">Reference proteome</keyword>
<gene>
    <name evidence="1" type="ORF">EJB05_07587</name>
</gene>
<evidence type="ECO:0000313" key="1">
    <source>
        <dbReference type="EMBL" id="TVU47969.1"/>
    </source>
</evidence>
<protein>
    <submittedName>
        <fullName evidence="1">Uncharacterized protein</fullName>
    </submittedName>
</protein>
<name>A0A5J9WI57_9POAL</name>
<sequence length="92" mass="9980">MRVLVQLRSYTTALYMKSLPARRFSASMTRRCSATAHEPSSWMWGSLISAAGIGPQPPGIAATVETTAAMARKRKVVLIAGVVVMDWIVVIC</sequence>